<feature type="transmembrane region" description="Helical" evidence="1">
    <location>
        <begin position="13"/>
        <end position="34"/>
    </location>
</feature>
<feature type="domain" description="Nucleoside transporter/FeoB GTPase Gate" evidence="2">
    <location>
        <begin position="138"/>
        <end position="232"/>
    </location>
</feature>
<dbReference type="KEGG" id="byl:A4V09_01965"/>
<dbReference type="STRING" id="1796616.A4V09_01965"/>
<feature type="transmembrane region" description="Helical" evidence="1">
    <location>
        <begin position="361"/>
        <end position="379"/>
    </location>
</feature>
<dbReference type="AlphaFoldDB" id="A0A1C7I4U9"/>
<keyword evidence="1" id="KW-0472">Membrane</keyword>
<organism evidence="3 4">
    <name type="scientific">Blautia pseudococcoides</name>
    <dbReference type="NCBI Taxonomy" id="1796616"/>
    <lineage>
        <taxon>Bacteria</taxon>
        <taxon>Bacillati</taxon>
        <taxon>Bacillota</taxon>
        <taxon>Clostridia</taxon>
        <taxon>Lachnospirales</taxon>
        <taxon>Lachnospiraceae</taxon>
        <taxon>Blautia</taxon>
    </lineage>
</organism>
<evidence type="ECO:0000256" key="1">
    <source>
        <dbReference type="SAM" id="Phobius"/>
    </source>
</evidence>
<proteinExistence type="predicted"/>
<feature type="transmembrane region" description="Helical" evidence="1">
    <location>
        <begin position="210"/>
        <end position="229"/>
    </location>
</feature>
<evidence type="ECO:0000313" key="4">
    <source>
        <dbReference type="Proteomes" id="UP000092574"/>
    </source>
</evidence>
<feature type="transmembrane region" description="Helical" evidence="1">
    <location>
        <begin position="425"/>
        <end position="447"/>
    </location>
</feature>
<feature type="transmembrane region" description="Helical" evidence="1">
    <location>
        <begin position="321"/>
        <end position="341"/>
    </location>
</feature>
<reference evidence="3" key="1">
    <citation type="submission" date="2017-04" db="EMBL/GenBank/DDBJ databases">
        <title>Complete Genome Sequences of Twelve Strains of a Stable Defined Moderately Diverse Mouse Microbiota 2 (sDMDMm2).</title>
        <authorList>
            <person name="Uchimura Y."/>
            <person name="Wyss M."/>
            <person name="Brugiroux S."/>
            <person name="Limenitakis J.P."/>
            <person name="Stecher B."/>
            <person name="McCoy K.D."/>
            <person name="Macpherson A.J."/>
        </authorList>
    </citation>
    <scope>NUCLEOTIDE SEQUENCE</scope>
    <source>
        <strain evidence="3">YL58</strain>
    </source>
</reference>
<dbReference type="Pfam" id="PF07670">
    <property type="entry name" value="Gate"/>
    <property type="match status" value="1"/>
</dbReference>
<evidence type="ECO:0000313" key="3">
    <source>
        <dbReference type="EMBL" id="ANU74631.1"/>
    </source>
</evidence>
<gene>
    <name evidence="3" type="ORF">A4V09_01965</name>
</gene>
<dbReference type="RefSeq" id="WP_065540860.1">
    <property type="nucleotide sequence ID" value="NZ_CP015405.2"/>
</dbReference>
<keyword evidence="1" id="KW-1133">Transmembrane helix</keyword>
<sequence>MENKTAYNSSVKIRFFICSIIGVFLFFVTIPYNGNKKVPMVHIMDIIQNALGPKAQYIFVMISCLAVLAASIYVKYGKNVPGILKSTYQKDNLFSYFTYGTAAIFSVMAIFHVGPAAMIDPEIGETSLSIAADSFFAIMVAGTLVAFITEFGFLEFLGKLLEPIMRRVYRVPGKSAVDAISSFVAAPAAGVMITNDLYQKKVYTAREASSITTNFSIASLGGFAFLSSIAGIENLYSEVVLAAFICVFVLAAIMIRIPPLSRKPDAFIDGTVQTETQRKPEHYSSKTFPAAYRDALEKSSGTKFTVFIEQLKSSFMFGIKVNAFIVSLSVICLLIFNYTPIAKWIAIPMAPVLSLLGLQDAQQIAASSIVGIFALSIPATLIKGKAVAAASAFFVVVLSTSQIIFFTESANAMLESDIPVGFGDLVKIFFIRTIILIPMVALMAKILV</sequence>
<keyword evidence="4" id="KW-1185">Reference proteome</keyword>
<protein>
    <recommendedName>
        <fullName evidence="2">Nucleoside transporter/FeoB GTPase Gate domain-containing protein</fullName>
    </recommendedName>
</protein>
<dbReference type="InterPro" id="IPR011642">
    <property type="entry name" value="Gate_dom"/>
</dbReference>
<feature type="transmembrane region" description="Helical" evidence="1">
    <location>
        <begin position="135"/>
        <end position="156"/>
    </location>
</feature>
<accession>A0A1C7I4U9</accession>
<dbReference type="Proteomes" id="UP000092574">
    <property type="component" value="Chromosome"/>
</dbReference>
<keyword evidence="1" id="KW-0812">Transmembrane</keyword>
<feature type="transmembrane region" description="Helical" evidence="1">
    <location>
        <begin position="235"/>
        <end position="255"/>
    </location>
</feature>
<feature type="transmembrane region" description="Helical" evidence="1">
    <location>
        <begin position="55"/>
        <end position="74"/>
    </location>
</feature>
<dbReference type="OrthoDB" id="1633380at2"/>
<name>A0A1C7I4U9_9FIRM</name>
<feature type="transmembrane region" description="Helical" evidence="1">
    <location>
        <begin position="386"/>
        <end position="405"/>
    </location>
</feature>
<evidence type="ECO:0000259" key="2">
    <source>
        <dbReference type="Pfam" id="PF07670"/>
    </source>
</evidence>
<dbReference type="EMBL" id="CP015405">
    <property type="protein sequence ID" value="ANU74631.1"/>
    <property type="molecule type" value="Genomic_DNA"/>
</dbReference>
<feature type="transmembrane region" description="Helical" evidence="1">
    <location>
        <begin position="94"/>
        <end position="114"/>
    </location>
</feature>